<feature type="compositionally biased region" description="Polar residues" evidence="6">
    <location>
        <begin position="26"/>
        <end position="43"/>
    </location>
</feature>
<keyword evidence="5" id="KW-0539">Nucleus</keyword>
<keyword evidence="2" id="KW-0805">Transcription regulation</keyword>
<gene>
    <name evidence="8" type="ORF">sr13812</name>
</gene>
<dbReference type="PANTHER" id="PTHR31845:SF19">
    <property type="entry name" value="TRANSCRIPTION FACTOR DOMAIN-CONTAINING PROTEIN"/>
    <property type="match status" value="1"/>
</dbReference>
<organism evidence="8 9">
    <name type="scientific">Sporisorium reilianum (strain SRZ2)</name>
    <name type="common">Maize head smut fungus</name>
    <dbReference type="NCBI Taxonomy" id="999809"/>
    <lineage>
        <taxon>Eukaryota</taxon>
        <taxon>Fungi</taxon>
        <taxon>Dikarya</taxon>
        <taxon>Basidiomycota</taxon>
        <taxon>Ustilaginomycotina</taxon>
        <taxon>Ustilaginomycetes</taxon>
        <taxon>Ustilaginales</taxon>
        <taxon>Ustilaginaceae</taxon>
        <taxon>Sporisorium</taxon>
    </lineage>
</organism>
<feature type="region of interest" description="Disordered" evidence="6">
    <location>
        <begin position="24"/>
        <end position="43"/>
    </location>
</feature>
<dbReference type="Pfam" id="PF00172">
    <property type="entry name" value="Zn_clus"/>
    <property type="match status" value="1"/>
</dbReference>
<keyword evidence="3" id="KW-0238">DNA-binding</keyword>
<reference evidence="8 9" key="1">
    <citation type="journal article" date="2010" name="Science">
        <title>Pathogenicity determinants in smut fungi revealed by genome comparison.</title>
        <authorList>
            <person name="Schirawski J."/>
            <person name="Mannhaupt G."/>
            <person name="Muench K."/>
            <person name="Brefort T."/>
            <person name="Schipper K."/>
            <person name="Doehlemann G."/>
            <person name="Di Stasio M."/>
            <person name="Roessel N."/>
            <person name="Mendoza-Mendoza A."/>
            <person name="Pester D."/>
            <person name="Mueller O."/>
            <person name="Winterberg B."/>
            <person name="Meyer E."/>
            <person name="Ghareeb H."/>
            <person name="Wollenberg T."/>
            <person name="Muensterkoetter M."/>
            <person name="Wong P."/>
            <person name="Walter M."/>
            <person name="Stukenbrock E."/>
            <person name="Gueldener U."/>
            <person name="Kahmann R."/>
        </authorList>
    </citation>
    <scope>NUCLEOTIDE SEQUENCE [LARGE SCALE GENOMIC DNA]</scope>
    <source>
        <strain evidence="9">SRZ2</strain>
    </source>
</reference>
<dbReference type="GO" id="GO:0005634">
    <property type="term" value="C:nucleus"/>
    <property type="evidence" value="ECO:0007669"/>
    <property type="project" value="UniProtKB-SubCell"/>
</dbReference>
<evidence type="ECO:0000313" key="8">
    <source>
        <dbReference type="EMBL" id="CBQ73152.1"/>
    </source>
</evidence>
<dbReference type="GO" id="GO:0000981">
    <property type="term" value="F:DNA-binding transcription factor activity, RNA polymerase II-specific"/>
    <property type="evidence" value="ECO:0007669"/>
    <property type="project" value="InterPro"/>
</dbReference>
<dbReference type="CDD" id="cd00067">
    <property type="entry name" value="GAL4"/>
    <property type="match status" value="1"/>
</dbReference>
<dbReference type="AlphaFoldDB" id="E7A0Z5"/>
<dbReference type="SMART" id="SM00066">
    <property type="entry name" value="GAL4"/>
    <property type="match status" value="1"/>
</dbReference>
<dbReference type="HOGENOM" id="CLU_315010_0_0_1"/>
<evidence type="ECO:0000256" key="4">
    <source>
        <dbReference type="ARBA" id="ARBA00023163"/>
    </source>
</evidence>
<proteinExistence type="predicted"/>
<dbReference type="GO" id="GO:0000976">
    <property type="term" value="F:transcription cis-regulatory region binding"/>
    <property type="evidence" value="ECO:0007669"/>
    <property type="project" value="TreeGrafter"/>
</dbReference>
<evidence type="ECO:0000259" key="7">
    <source>
        <dbReference type="PROSITE" id="PS50048"/>
    </source>
</evidence>
<name>E7A0Z5_SPORE</name>
<dbReference type="Proteomes" id="UP000008867">
    <property type="component" value="Chromosome 6"/>
</dbReference>
<sequence length="928" mass="99332">MGLAAGPLCVMSMDDFGFFSEASEAPYSSGSKPRSSAAQHDATQQHYYAQEVAYPLRAPAAAMPTYDMHRQRYLPAQPPPQVQPPQQHPHRLAASESGSDSAAAASAAATPAKRGSNLACLKCRAIKVKCWKSDPNDPRCSRCNRLDLFCEFREHHRGKKLEKVIADENRNVVLTPEMLTRARRLLLPCSSYPLAIDLGALAMTDSSDDAPYLALPSTSFSPVFGTSASYAASGLASAGSVSPAGMASSVYYDVVHMHAVSWTDACYLYSLYLTQLNPIAALLEPSVHTVQYTREQSPILFSTVLAIASRLFRPALHAACHAAAAAVLKFASSRQLCSVDHIHALIVGAVWAAPGDATRAEALAAAVAYAYELGLPLCFQAGMAVSAATKPYTPPLPVHLQAGHHTATLRVQQRTWLQLCLLEAAQQCDARRTPLQKRADLIAAADFPDVKTWYELNHATMSAYDTRLAYQLDFALAQRHFDRLAASVRCNAAVGESELARSIDAVLAHEAQCFSTWFRTHGDEYVPRYALDRYSNVECGFFLLLYRFGRAVQLHTLARASSPFGISALSDRWRSTATELALQVLDRFNAKLLAASSVLRLSPAYMASGCLCAARWLLPTDAREPSSTKDTARERVNETVRLLAQPQFYPDGNRVPVSGEVVGQLDLALRSLLGEAGVVAGAGASPKRARAPDVREEWGERKHRRRTSTSRGAGSNASDRAADWSPYAGGERWKGAGAGSDDAALSLDAGLGESHWPPQLLGMSTTTTGSWTPTSEGALSNIAMASTSISPPASSTSTFSVAAPAPALPDHLVGLPSTTPAPYQYATSAMSTPSLPPPNPAPESARSFDRYYVAPAYFGEMTGEMHAFALARGDTATQQAYDAAQASVHQGYREAVDLDASLSIGLPAGYQPGSGGGGGVEGAQQRHP</sequence>
<accession>E7A0Z5</accession>
<dbReference type="VEuPathDB" id="FungiDB:sr13812"/>
<feature type="compositionally biased region" description="Pro residues" evidence="6">
    <location>
        <begin position="76"/>
        <end position="87"/>
    </location>
</feature>
<feature type="domain" description="Zn(2)-C6 fungal-type" evidence="7">
    <location>
        <begin position="119"/>
        <end position="152"/>
    </location>
</feature>
<evidence type="ECO:0000256" key="2">
    <source>
        <dbReference type="ARBA" id="ARBA00023015"/>
    </source>
</evidence>
<protein>
    <recommendedName>
        <fullName evidence="7">Zn(2)-C6 fungal-type domain-containing protein</fullName>
    </recommendedName>
</protein>
<dbReference type="PROSITE" id="PS50048">
    <property type="entry name" value="ZN2_CY6_FUNGAL_2"/>
    <property type="match status" value="1"/>
</dbReference>
<evidence type="ECO:0000256" key="3">
    <source>
        <dbReference type="ARBA" id="ARBA00023125"/>
    </source>
</evidence>
<keyword evidence="4" id="KW-0804">Transcription</keyword>
<dbReference type="InterPro" id="IPR051089">
    <property type="entry name" value="prtT"/>
</dbReference>
<dbReference type="SUPFAM" id="SSF57701">
    <property type="entry name" value="Zn2/Cys6 DNA-binding domain"/>
    <property type="match status" value="1"/>
</dbReference>
<comment type="subcellular location">
    <subcellularLocation>
        <location evidence="1">Nucleus</location>
    </subcellularLocation>
</comment>
<feature type="region of interest" description="Disordered" evidence="6">
    <location>
        <begin position="74"/>
        <end position="108"/>
    </location>
</feature>
<dbReference type="OrthoDB" id="3163292at2759"/>
<dbReference type="InterPro" id="IPR001138">
    <property type="entry name" value="Zn2Cys6_DnaBD"/>
</dbReference>
<feature type="compositionally biased region" description="Gly residues" evidence="6">
    <location>
        <begin position="912"/>
        <end position="921"/>
    </location>
</feature>
<keyword evidence="9" id="KW-1185">Reference proteome</keyword>
<evidence type="ECO:0000256" key="6">
    <source>
        <dbReference type="SAM" id="MobiDB-lite"/>
    </source>
</evidence>
<dbReference type="InterPro" id="IPR036864">
    <property type="entry name" value="Zn2-C6_fun-type_DNA-bd_sf"/>
</dbReference>
<dbReference type="eggNOG" id="ENOG502RDWB">
    <property type="taxonomic scope" value="Eukaryota"/>
</dbReference>
<evidence type="ECO:0000313" key="9">
    <source>
        <dbReference type="Proteomes" id="UP000008867"/>
    </source>
</evidence>
<evidence type="ECO:0000256" key="5">
    <source>
        <dbReference type="ARBA" id="ARBA00023242"/>
    </source>
</evidence>
<dbReference type="GO" id="GO:0008270">
    <property type="term" value="F:zinc ion binding"/>
    <property type="evidence" value="ECO:0007669"/>
    <property type="project" value="InterPro"/>
</dbReference>
<dbReference type="PANTHER" id="PTHR31845">
    <property type="entry name" value="FINGER DOMAIN PROTEIN, PUTATIVE-RELATED"/>
    <property type="match status" value="1"/>
</dbReference>
<dbReference type="Gene3D" id="4.10.240.10">
    <property type="entry name" value="Zn(2)-C6 fungal-type DNA-binding domain"/>
    <property type="match status" value="1"/>
</dbReference>
<feature type="compositionally biased region" description="Basic and acidic residues" evidence="6">
    <location>
        <begin position="690"/>
        <end position="700"/>
    </location>
</feature>
<dbReference type="EMBL" id="FQ311471">
    <property type="protein sequence ID" value="CBQ73152.1"/>
    <property type="molecule type" value="Genomic_DNA"/>
</dbReference>
<feature type="compositionally biased region" description="Low complexity" evidence="6">
    <location>
        <begin position="94"/>
        <end position="108"/>
    </location>
</feature>
<evidence type="ECO:0000256" key="1">
    <source>
        <dbReference type="ARBA" id="ARBA00004123"/>
    </source>
</evidence>
<feature type="region of interest" description="Disordered" evidence="6">
    <location>
        <begin position="909"/>
        <end position="928"/>
    </location>
</feature>
<dbReference type="PROSITE" id="PS00463">
    <property type="entry name" value="ZN2_CY6_FUNGAL_1"/>
    <property type="match status" value="1"/>
</dbReference>
<feature type="region of interest" description="Disordered" evidence="6">
    <location>
        <begin position="682"/>
        <end position="727"/>
    </location>
</feature>